<feature type="domain" description="B box-type" evidence="2">
    <location>
        <begin position="34"/>
        <end position="67"/>
    </location>
</feature>
<protein>
    <recommendedName>
        <fullName evidence="2">B box-type domain-containing protein</fullName>
    </recommendedName>
</protein>
<keyword evidence="1" id="KW-0479">Metal-binding</keyword>
<name>A0A9D4LF69_DREPO</name>
<dbReference type="AlphaFoldDB" id="A0A9D4LF69"/>
<evidence type="ECO:0000313" key="3">
    <source>
        <dbReference type="EMBL" id="KAH3855851.1"/>
    </source>
</evidence>
<accession>A0A9D4LF69</accession>
<keyword evidence="1" id="KW-0863">Zinc-finger</keyword>
<evidence type="ECO:0000256" key="1">
    <source>
        <dbReference type="PROSITE-ProRule" id="PRU00024"/>
    </source>
</evidence>
<dbReference type="Proteomes" id="UP000828390">
    <property type="component" value="Unassembled WGS sequence"/>
</dbReference>
<dbReference type="SUPFAM" id="SSF57845">
    <property type="entry name" value="B-box zinc-binding domain"/>
    <property type="match status" value="1"/>
</dbReference>
<keyword evidence="1" id="KW-0862">Zinc</keyword>
<organism evidence="3 4">
    <name type="scientific">Dreissena polymorpha</name>
    <name type="common">Zebra mussel</name>
    <name type="synonym">Mytilus polymorpha</name>
    <dbReference type="NCBI Taxonomy" id="45954"/>
    <lineage>
        <taxon>Eukaryota</taxon>
        <taxon>Metazoa</taxon>
        <taxon>Spiralia</taxon>
        <taxon>Lophotrochozoa</taxon>
        <taxon>Mollusca</taxon>
        <taxon>Bivalvia</taxon>
        <taxon>Autobranchia</taxon>
        <taxon>Heteroconchia</taxon>
        <taxon>Euheterodonta</taxon>
        <taxon>Imparidentia</taxon>
        <taxon>Neoheterodontei</taxon>
        <taxon>Myida</taxon>
        <taxon>Dreissenoidea</taxon>
        <taxon>Dreissenidae</taxon>
        <taxon>Dreissena</taxon>
    </lineage>
</organism>
<dbReference type="PROSITE" id="PS50119">
    <property type="entry name" value="ZF_BBOX"/>
    <property type="match status" value="1"/>
</dbReference>
<comment type="caution">
    <text evidence="3">The sequence shown here is derived from an EMBL/GenBank/DDBJ whole genome shotgun (WGS) entry which is preliminary data.</text>
</comment>
<evidence type="ECO:0000313" key="4">
    <source>
        <dbReference type="Proteomes" id="UP000828390"/>
    </source>
</evidence>
<gene>
    <name evidence="3" type="ORF">DPMN_098421</name>
</gene>
<dbReference type="Gene3D" id="3.30.160.60">
    <property type="entry name" value="Classic Zinc Finger"/>
    <property type="match status" value="1"/>
</dbReference>
<dbReference type="InterPro" id="IPR000315">
    <property type="entry name" value="Znf_B-box"/>
</dbReference>
<dbReference type="EMBL" id="JAIWYP010000003">
    <property type="protein sequence ID" value="KAH3855851.1"/>
    <property type="molecule type" value="Genomic_DNA"/>
</dbReference>
<reference evidence="3" key="1">
    <citation type="journal article" date="2019" name="bioRxiv">
        <title>The Genome of the Zebra Mussel, Dreissena polymorpha: A Resource for Invasive Species Research.</title>
        <authorList>
            <person name="McCartney M.A."/>
            <person name="Auch B."/>
            <person name="Kono T."/>
            <person name="Mallez S."/>
            <person name="Zhang Y."/>
            <person name="Obille A."/>
            <person name="Becker A."/>
            <person name="Abrahante J.E."/>
            <person name="Garbe J."/>
            <person name="Badalamenti J.P."/>
            <person name="Herman A."/>
            <person name="Mangelson H."/>
            <person name="Liachko I."/>
            <person name="Sullivan S."/>
            <person name="Sone E.D."/>
            <person name="Koren S."/>
            <person name="Silverstein K.A.T."/>
            <person name="Beckman K.B."/>
            <person name="Gohl D.M."/>
        </authorList>
    </citation>
    <scope>NUCLEOTIDE SEQUENCE</scope>
    <source>
        <strain evidence="3">Duluth1</strain>
        <tissue evidence="3">Whole animal</tissue>
    </source>
</reference>
<proteinExistence type="predicted"/>
<sequence length="137" mass="15899">MCIPLHKRMYGNIKFQPDESENIAGDPLRREKDIHEQKCSLHVTENLALYCEKHDASICGRCIRSNHMTCIDSIVDLHDITFDERRTSERISTLMNLEQEICKIEKHVEENMNSNDECQETYMNAIDNVLQGTANKT</sequence>
<reference evidence="3" key="2">
    <citation type="submission" date="2020-11" db="EMBL/GenBank/DDBJ databases">
        <authorList>
            <person name="McCartney M.A."/>
            <person name="Auch B."/>
            <person name="Kono T."/>
            <person name="Mallez S."/>
            <person name="Becker A."/>
            <person name="Gohl D.M."/>
            <person name="Silverstein K.A.T."/>
            <person name="Koren S."/>
            <person name="Bechman K.B."/>
            <person name="Herman A."/>
            <person name="Abrahante J.E."/>
            <person name="Garbe J."/>
        </authorList>
    </citation>
    <scope>NUCLEOTIDE SEQUENCE</scope>
    <source>
        <strain evidence="3">Duluth1</strain>
        <tissue evidence="3">Whole animal</tissue>
    </source>
</reference>
<evidence type="ECO:0000259" key="2">
    <source>
        <dbReference type="PROSITE" id="PS50119"/>
    </source>
</evidence>
<dbReference type="GO" id="GO:0008270">
    <property type="term" value="F:zinc ion binding"/>
    <property type="evidence" value="ECO:0007669"/>
    <property type="project" value="UniProtKB-KW"/>
</dbReference>
<keyword evidence="4" id="KW-1185">Reference proteome</keyword>